<comment type="caution">
    <text evidence="1">The sequence shown here is derived from an EMBL/GenBank/DDBJ whole genome shotgun (WGS) entry which is preliminary data.</text>
</comment>
<proteinExistence type="predicted"/>
<dbReference type="Proteomes" id="UP000585614">
    <property type="component" value="Unassembled WGS sequence"/>
</dbReference>
<gene>
    <name evidence="1" type="ORF">mRhiFer1_000548</name>
</gene>
<organism evidence="1 2">
    <name type="scientific">Rhinolophus ferrumequinum</name>
    <name type="common">Greater horseshoe bat</name>
    <dbReference type="NCBI Taxonomy" id="59479"/>
    <lineage>
        <taxon>Eukaryota</taxon>
        <taxon>Metazoa</taxon>
        <taxon>Chordata</taxon>
        <taxon>Craniata</taxon>
        <taxon>Vertebrata</taxon>
        <taxon>Euteleostomi</taxon>
        <taxon>Mammalia</taxon>
        <taxon>Eutheria</taxon>
        <taxon>Laurasiatheria</taxon>
        <taxon>Chiroptera</taxon>
        <taxon>Yinpterochiroptera</taxon>
        <taxon>Rhinolophoidea</taxon>
        <taxon>Rhinolophidae</taxon>
        <taxon>Rhinolophinae</taxon>
        <taxon>Rhinolophus</taxon>
    </lineage>
</organism>
<name>A0A7J7VP20_RHIFE</name>
<protein>
    <submittedName>
        <fullName evidence="1">Uncharacterized protein</fullName>
    </submittedName>
</protein>
<sequence length="80" mass="9494">MGGMGYTMKKSPVKTGDPVYLRKALVNNLGEETRTRLHIQKLQRALNIRFREIDREKACLRNFWGKLHKKTGYFPQQPFW</sequence>
<evidence type="ECO:0000313" key="2">
    <source>
        <dbReference type="Proteomes" id="UP000585614"/>
    </source>
</evidence>
<dbReference type="AlphaFoldDB" id="A0A7J7VP20"/>
<accession>A0A7J7VP20</accession>
<dbReference type="EMBL" id="JACAGC010000012">
    <property type="protein sequence ID" value="KAF6326904.1"/>
    <property type="molecule type" value="Genomic_DNA"/>
</dbReference>
<evidence type="ECO:0000313" key="1">
    <source>
        <dbReference type="EMBL" id="KAF6326904.1"/>
    </source>
</evidence>
<reference evidence="1 2" key="1">
    <citation type="journal article" date="2020" name="Nature">
        <title>Six reference-quality genomes reveal evolution of bat adaptations.</title>
        <authorList>
            <person name="Jebb D."/>
            <person name="Huang Z."/>
            <person name="Pippel M."/>
            <person name="Hughes G.M."/>
            <person name="Lavrichenko K."/>
            <person name="Devanna P."/>
            <person name="Winkler S."/>
            <person name="Jermiin L.S."/>
            <person name="Skirmuntt E.C."/>
            <person name="Katzourakis A."/>
            <person name="Burkitt-Gray L."/>
            <person name="Ray D.A."/>
            <person name="Sullivan K.A.M."/>
            <person name="Roscito J.G."/>
            <person name="Kirilenko B.M."/>
            <person name="Davalos L.M."/>
            <person name="Corthals A.P."/>
            <person name="Power M.L."/>
            <person name="Jones G."/>
            <person name="Ransome R.D."/>
            <person name="Dechmann D.K.N."/>
            <person name="Locatelli A.G."/>
            <person name="Puechmaille S.J."/>
            <person name="Fedrigo O."/>
            <person name="Jarvis E.D."/>
            <person name="Hiller M."/>
            <person name="Vernes S.C."/>
            <person name="Myers E.W."/>
            <person name="Teeling E.C."/>
        </authorList>
    </citation>
    <scope>NUCLEOTIDE SEQUENCE [LARGE SCALE GENOMIC DNA]</scope>
    <source>
        <strain evidence="1">MRhiFer1</strain>
        <tissue evidence="1">Lung</tissue>
    </source>
</reference>